<reference evidence="1" key="1">
    <citation type="submission" date="2020-09" db="EMBL/GenBank/DDBJ databases">
        <title>Draft Genome Sequence of Paenibacillus sp. WST5.</title>
        <authorList>
            <person name="Bao Z."/>
        </authorList>
    </citation>
    <scope>NUCLEOTIDE SEQUENCE</scope>
    <source>
        <strain evidence="1">WST5</strain>
    </source>
</reference>
<evidence type="ECO:0000313" key="1">
    <source>
        <dbReference type="EMBL" id="MBD0380940.1"/>
    </source>
</evidence>
<dbReference type="RefSeq" id="WP_188174683.1">
    <property type="nucleotide sequence ID" value="NZ_JACVVD010000003.1"/>
</dbReference>
<dbReference type="PANTHER" id="PTHR34822:SF1">
    <property type="entry name" value="GRPB FAMILY PROTEIN"/>
    <property type="match status" value="1"/>
</dbReference>
<dbReference type="AlphaFoldDB" id="A0A926KNF9"/>
<protein>
    <submittedName>
        <fullName evidence="1">GrpB family protein</fullName>
    </submittedName>
</protein>
<dbReference type="Gene3D" id="3.30.460.10">
    <property type="entry name" value="Beta Polymerase, domain 2"/>
    <property type="match status" value="1"/>
</dbReference>
<keyword evidence="2" id="KW-1185">Reference proteome</keyword>
<organism evidence="1 2">
    <name type="scientific">Paenibacillus sedimenti</name>
    <dbReference type="NCBI Taxonomy" id="2770274"/>
    <lineage>
        <taxon>Bacteria</taxon>
        <taxon>Bacillati</taxon>
        <taxon>Bacillota</taxon>
        <taxon>Bacilli</taxon>
        <taxon>Bacillales</taxon>
        <taxon>Paenibacillaceae</taxon>
        <taxon>Paenibacillus</taxon>
    </lineage>
</organism>
<sequence length="184" mass="21664">MNKDELGKLYPITVVPYDGNWTLLFKNEKQFLTNLLGSEIALRIEHIGSTAVPNLSAKPTIDILVEIPNESGIFELIMSKMNENNYIYMKEQINHLMFIKGYSPAGLEKESFHIHMGSKDLDFLWDRVYFRDYLRENPTVAKQYEELKLKLAETYKYDREAYTDNKTEFIRQITRLAKKILETR</sequence>
<accession>A0A926KNF9</accession>
<gene>
    <name evidence="1" type="ORF">ICC18_12490</name>
</gene>
<dbReference type="Pfam" id="PF04229">
    <property type="entry name" value="GrpB"/>
    <property type="match status" value="1"/>
</dbReference>
<dbReference type="SUPFAM" id="SSF81301">
    <property type="entry name" value="Nucleotidyltransferase"/>
    <property type="match status" value="1"/>
</dbReference>
<dbReference type="InterPro" id="IPR007344">
    <property type="entry name" value="GrpB/CoaE"/>
</dbReference>
<evidence type="ECO:0000313" key="2">
    <source>
        <dbReference type="Proteomes" id="UP000650466"/>
    </source>
</evidence>
<dbReference type="PANTHER" id="PTHR34822">
    <property type="entry name" value="GRPB DOMAIN PROTEIN (AFU_ORTHOLOGUE AFUA_1G01530)"/>
    <property type="match status" value="1"/>
</dbReference>
<comment type="caution">
    <text evidence="1">The sequence shown here is derived from an EMBL/GenBank/DDBJ whole genome shotgun (WGS) entry which is preliminary data.</text>
</comment>
<dbReference type="Proteomes" id="UP000650466">
    <property type="component" value="Unassembled WGS sequence"/>
</dbReference>
<name>A0A926KNF9_9BACL</name>
<proteinExistence type="predicted"/>
<dbReference type="InterPro" id="IPR043519">
    <property type="entry name" value="NT_sf"/>
</dbReference>
<dbReference type="EMBL" id="JACVVD010000003">
    <property type="protein sequence ID" value="MBD0380940.1"/>
    <property type="molecule type" value="Genomic_DNA"/>
</dbReference>